<reference evidence="4 5" key="1">
    <citation type="journal article" date="2018" name="Sci. Rep.">
        <title>Comparative analysis of the Pocillopora damicornis genome highlights role of immune system in coral evolution.</title>
        <authorList>
            <person name="Cunning R."/>
            <person name="Bay R.A."/>
            <person name="Gillette P."/>
            <person name="Baker A.C."/>
            <person name="Traylor-Knowles N."/>
        </authorList>
    </citation>
    <scope>NUCLEOTIDE SEQUENCE [LARGE SCALE GENOMIC DNA]</scope>
    <source>
        <strain evidence="4">RSMAS</strain>
        <tissue evidence="4">Whole animal</tissue>
    </source>
</reference>
<accession>A0A3M6UX57</accession>
<dbReference type="InterPro" id="IPR036779">
    <property type="entry name" value="LysM_dom_sf"/>
</dbReference>
<name>A0A3M6UX57_POCDA</name>
<dbReference type="PANTHER" id="PTHR20932:SF13">
    <property type="entry name" value="LD36653P"/>
    <property type="match status" value="1"/>
</dbReference>
<dbReference type="InterPro" id="IPR045030">
    <property type="entry name" value="LYSM1-4"/>
</dbReference>
<dbReference type="CDD" id="cd00118">
    <property type="entry name" value="LysM"/>
    <property type="match status" value="1"/>
</dbReference>
<dbReference type="InterPro" id="IPR018392">
    <property type="entry name" value="LysM"/>
</dbReference>
<dbReference type="Pfam" id="PF01476">
    <property type="entry name" value="LysM"/>
    <property type="match status" value="1"/>
</dbReference>
<gene>
    <name evidence="4" type="ORF">pdam_00000235</name>
</gene>
<feature type="domain" description="LysM" evidence="3">
    <location>
        <begin position="84"/>
        <end position="128"/>
    </location>
</feature>
<comment type="caution">
    <text evidence="4">The sequence shown here is derived from an EMBL/GenBank/DDBJ whole genome shotgun (WGS) entry which is preliminary data.</text>
</comment>
<dbReference type="EMBL" id="RCHS01000537">
    <property type="protein sequence ID" value="RMX58293.1"/>
    <property type="molecule type" value="Genomic_DNA"/>
</dbReference>
<protein>
    <recommendedName>
        <fullName evidence="3">LysM domain-containing protein</fullName>
    </recommendedName>
</protein>
<dbReference type="SMART" id="SM00257">
    <property type="entry name" value="LysM"/>
    <property type="match status" value="1"/>
</dbReference>
<keyword evidence="2" id="KW-0812">Transmembrane</keyword>
<keyword evidence="2" id="KW-1133">Transmembrane helix</keyword>
<evidence type="ECO:0000313" key="5">
    <source>
        <dbReference type="Proteomes" id="UP000275408"/>
    </source>
</evidence>
<dbReference type="Proteomes" id="UP000275408">
    <property type="component" value="Unassembled WGS sequence"/>
</dbReference>
<dbReference type="PROSITE" id="PS51782">
    <property type="entry name" value="LYSM"/>
    <property type="match status" value="1"/>
</dbReference>
<dbReference type="PANTHER" id="PTHR20932">
    <property type="entry name" value="LYSM AND PUTATIVE PEPTIDOGLYCAN-BINDING DOMAIN-CONTAINING PROTEIN"/>
    <property type="match status" value="1"/>
</dbReference>
<dbReference type="STRING" id="46731.A0A3M6UX57"/>
<feature type="region of interest" description="Disordered" evidence="1">
    <location>
        <begin position="138"/>
        <end position="178"/>
    </location>
</feature>
<evidence type="ECO:0000256" key="2">
    <source>
        <dbReference type="SAM" id="Phobius"/>
    </source>
</evidence>
<dbReference type="Gene3D" id="3.10.350.10">
    <property type="entry name" value="LysM domain"/>
    <property type="match status" value="1"/>
</dbReference>
<sequence length="289" mass="32474">MSLLKKGGYTSYVSTRSEDDSVIDHEIQNVSSSRVYIFGNDRAEEVEIEDDSVEMTELRPRSRNKRSYASTKTASKQSKKTETIDREIQPSDTIQSFSLQYGCTIAELKRVNNLYSDQDFYALKTIKIPVQPHGILTEVSEKKQRPPSLKIPGNQPSSSGVDNDDENDESDYEDMEPNGECVRTVSIRSALDSPNSFLKHMDNDLKLICKSTPLRKSNLDEVTRTLTINCINPIKLRKQQEKTLGAACGVGWKGVIVLVFVVGILLPGFIAFVYLRTKYTDQDQSSDNS</sequence>
<feature type="region of interest" description="Disordered" evidence="1">
    <location>
        <begin position="49"/>
        <end position="87"/>
    </location>
</feature>
<keyword evidence="5" id="KW-1185">Reference proteome</keyword>
<feature type="transmembrane region" description="Helical" evidence="2">
    <location>
        <begin position="250"/>
        <end position="275"/>
    </location>
</feature>
<organism evidence="4 5">
    <name type="scientific">Pocillopora damicornis</name>
    <name type="common">Cauliflower coral</name>
    <name type="synonym">Millepora damicornis</name>
    <dbReference type="NCBI Taxonomy" id="46731"/>
    <lineage>
        <taxon>Eukaryota</taxon>
        <taxon>Metazoa</taxon>
        <taxon>Cnidaria</taxon>
        <taxon>Anthozoa</taxon>
        <taxon>Hexacorallia</taxon>
        <taxon>Scleractinia</taxon>
        <taxon>Astrocoeniina</taxon>
        <taxon>Pocilloporidae</taxon>
        <taxon>Pocillopora</taxon>
    </lineage>
</organism>
<dbReference type="OMA" id="IALQFCC"/>
<evidence type="ECO:0000256" key="1">
    <source>
        <dbReference type="SAM" id="MobiDB-lite"/>
    </source>
</evidence>
<proteinExistence type="predicted"/>
<dbReference type="AlphaFoldDB" id="A0A3M6UX57"/>
<evidence type="ECO:0000313" key="4">
    <source>
        <dbReference type="EMBL" id="RMX58293.1"/>
    </source>
</evidence>
<keyword evidence="2" id="KW-0472">Membrane</keyword>
<evidence type="ECO:0000259" key="3">
    <source>
        <dbReference type="PROSITE" id="PS51782"/>
    </source>
</evidence>
<dbReference type="OrthoDB" id="538216at2759"/>
<feature type="compositionally biased region" description="Acidic residues" evidence="1">
    <location>
        <begin position="162"/>
        <end position="177"/>
    </location>
</feature>
<feature type="compositionally biased region" description="Low complexity" evidence="1">
    <location>
        <begin position="67"/>
        <end position="76"/>
    </location>
</feature>